<dbReference type="SUPFAM" id="SSF51556">
    <property type="entry name" value="Metallo-dependent hydrolases"/>
    <property type="match status" value="1"/>
</dbReference>
<evidence type="ECO:0000259" key="1">
    <source>
        <dbReference type="Pfam" id="PF07969"/>
    </source>
</evidence>
<feature type="non-terminal residue" evidence="2">
    <location>
        <position position="352"/>
    </location>
</feature>
<dbReference type="InterPro" id="IPR013108">
    <property type="entry name" value="Amidohydro_3"/>
</dbReference>
<dbReference type="PANTHER" id="PTHR22642:SF2">
    <property type="entry name" value="PROTEIN LONG AFTER FAR-RED 3"/>
    <property type="match status" value="1"/>
</dbReference>
<dbReference type="Gene3D" id="3.10.310.70">
    <property type="match status" value="1"/>
</dbReference>
<dbReference type="EMBL" id="UOGK01000629">
    <property type="protein sequence ID" value="VAX42021.1"/>
    <property type="molecule type" value="Genomic_DNA"/>
</dbReference>
<dbReference type="SUPFAM" id="SSF51338">
    <property type="entry name" value="Composite domain of metallo-dependent hydrolases"/>
    <property type="match status" value="1"/>
</dbReference>
<dbReference type="InterPro" id="IPR011059">
    <property type="entry name" value="Metal-dep_hydrolase_composite"/>
</dbReference>
<evidence type="ECO:0000313" key="2">
    <source>
        <dbReference type="EMBL" id="VAX42021.1"/>
    </source>
</evidence>
<dbReference type="Gene3D" id="3.20.20.140">
    <property type="entry name" value="Metal-dependent hydrolases"/>
    <property type="match status" value="1"/>
</dbReference>
<feature type="domain" description="Amidohydrolase 3" evidence="1">
    <location>
        <begin position="38"/>
        <end position="343"/>
    </location>
</feature>
<organism evidence="2">
    <name type="scientific">hydrothermal vent metagenome</name>
    <dbReference type="NCBI Taxonomy" id="652676"/>
    <lineage>
        <taxon>unclassified sequences</taxon>
        <taxon>metagenomes</taxon>
        <taxon>ecological metagenomes</taxon>
    </lineage>
</organism>
<gene>
    <name evidence="2" type="ORF">MNBD_PLANCTO03-2326</name>
</gene>
<dbReference type="InterPro" id="IPR032466">
    <property type="entry name" value="Metal_Hydrolase"/>
</dbReference>
<dbReference type="Gene3D" id="2.30.40.10">
    <property type="entry name" value="Urease, subunit C, domain 1"/>
    <property type="match status" value="1"/>
</dbReference>
<protein>
    <recommendedName>
        <fullName evidence="1">Amidohydrolase 3 domain-containing protein</fullName>
    </recommendedName>
</protein>
<dbReference type="PANTHER" id="PTHR22642">
    <property type="entry name" value="IMIDAZOLONEPROPIONASE"/>
    <property type="match status" value="1"/>
</dbReference>
<sequence length="352" mass="37697">MPRAEVMLVEDGLITAIGSKAAVREAMRTQGVRVIDKVDMYGRTIIPGLIDAHGHMIGLGSLGLGMLDLRSAGSYDEVINILRDRASQVPPGTWIVGRGWDNEAWVDTSMPHHARLSEAIPDHPVWITRVDGHAGLANANAMELAGITPETPSPDGGEVLRDQQGEAVGLFVDNAKWLIGRVLPAGLTGTTEEAILQAQEMCLAAGLTGVHDAGVSPAEIEVYQKLEAEGKLKIRVYAMVHGETAPAYFETHGTTDSFKLSVYAAKAYADGAMGSRGASLLEPYADRPTGPEGEPYTGLALTDPAAIKELATHALEYNYQLCTHAIGDRANRETLDAYARALEGWTPPPLRE</sequence>
<accession>A0A3B1DSX2</accession>
<proteinExistence type="predicted"/>
<dbReference type="Pfam" id="PF07969">
    <property type="entry name" value="Amidohydro_3"/>
    <property type="match status" value="1"/>
</dbReference>
<dbReference type="GO" id="GO:0016810">
    <property type="term" value="F:hydrolase activity, acting on carbon-nitrogen (but not peptide) bonds"/>
    <property type="evidence" value="ECO:0007669"/>
    <property type="project" value="InterPro"/>
</dbReference>
<dbReference type="AlphaFoldDB" id="A0A3B1DSX2"/>
<name>A0A3B1DSX2_9ZZZZ</name>
<reference evidence="2" key="1">
    <citation type="submission" date="2018-06" db="EMBL/GenBank/DDBJ databases">
        <authorList>
            <person name="Zhirakovskaya E."/>
        </authorList>
    </citation>
    <scope>NUCLEOTIDE SEQUENCE</scope>
</reference>